<accession>A0A1V4EVE8</accession>
<dbReference type="InterPro" id="IPR036278">
    <property type="entry name" value="Sialidase_sf"/>
</dbReference>
<dbReference type="RefSeq" id="WP_079290065.1">
    <property type="nucleotide sequence ID" value="NZ_MWPS01000012.1"/>
</dbReference>
<evidence type="ECO:0000313" key="2">
    <source>
        <dbReference type="Proteomes" id="UP000190229"/>
    </source>
</evidence>
<dbReference type="SUPFAM" id="SSF50939">
    <property type="entry name" value="Sialidases"/>
    <property type="match status" value="1"/>
</dbReference>
<comment type="caution">
    <text evidence="1">The sequence shown here is derived from an EMBL/GenBank/DDBJ whole genome shotgun (WGS) entry which is preliminary data.</text>
</comment>
<dbReference type="Gene3D" id="2.130.10.10">
    <property type="entry name" value="YVTN repeat-like/Quinoprotein amine dehydrogenase"/>
    <property type="match status" value="3"/>
</dbReference>
<sequence>MKTFSPKWIARTGIASFFLAGAALTPCTFAAMRPILHVIPVSIHQSAVNPLQDLAFATPSTGWLAAQGELYATTDGGNHFRVIRLRGLNLTDLMPLNSHTLIAVSQSQSSAQIAISTNGGNTFTTHPLPLNLANNVTFDTLSLGYAISPSRQQPDLGGTLFRTSNGGKTWIPLKTPEPALAVSIDANGFGYIFTQPKITSSNQAGYGEGAFYVTHNGGRSFQLVNRISGPGMIQGAQIKLVKNGAWVMVDGGAGMSQSSYTVFRLVGQQFKPVLALSTAGAGPAPGIPVTHRATPIPQGPGSHGGQIFPLSATRAYFVGGCAACGYGTTSVTETMNGGKTWSKSTPIPAANGMGFGNVSAFPSQQIGYLLLQGEQSGTVLRTRDGGLHWQAIYPSPKPSPVLSAQMVTPKLGYGVGIPGAANDVLMTRDSGATWSIIGRLPVHNPLPYSGPPSAQIVAFPSPNVGYIIGSDQHLYKTQDGGKVFVPFALKGGSGRASSIDMQGRFGYIVGALGHHAWLTRNGGLTWLLAASTDPISLMADAAGLAKTAIPVAARAQNANFLALGPTPDSGSFMLSAQTGYQSTSDGGKTWKRYMFPHNQWITWSAMQFLTPRFGYAFSTYDGLFVTTNGGQAWVNRG</sequence>
<proteinExistence type="predicted"/>
<evidence type="ECO:0008006" key="3">
    <source>
        <dbReference type="Google" id="ProtNLM"/>
    </source>
</evidence>
<protein>
    <recommendedName>
        <fullName evidence="3">Photosynthesis system II assembly factor Ycf48/Hcf136-like domain-containing protein</fullName>
    </recommendedName>
</protein>
<keyword evidence="2" id="KW-1185">Reference proteome</keyword>
<gene>
    <name evidence="1" type="ORF">B2M26_04585</name>
</gene>
<dbReference type="PANTHER" id="PTHR47199:SF2">
    <property type="entry name" value="PHOTOSYSTEM II STABILITY_ASSEMBLY FACTOR HCF136, CHLOROPLASTIC"/>
    <property type="match status" value="1"/>
</dbReference>
<evidence type="ECO:0000313" key="1">
    <source>
        <dbReference type="EMBL" id="OPG16881.1"/>
    </source>
</evidence>
<organism evidence="1 2">
    <name type="scientific">Ferroacidibacillus organovorans</name>
    <dbReference type="NCBI Taxonomy" id="1765683"/>
    <lineage>
        <taxon>Bacteria</taxon>
        <taxon>Bacillati</taxon>
        <taxon>Bacillota</taxon>
        <taxon>Bacilli</taxon>
        <taxon>Bacillales</taxon>
        <taxon>Alicyclobacillaceae</taxon>
        <taxon>Ferroacidibacillus</taxon>
    </lineage>
</organism>
<reference evidence="1 2" key="1">
    <citation type="submission" date="2017-02" db="EMBL/GenBank/DDBJ databases">
        <title>Draft genome of Acidibacillus ferrooxidans Huett2.</title>
        <authorList>
            <person name="Schopf S."/>
        </authorList>
    </citation>
    <scope>NUCLEOTIDE SEQUENCE [LARGE SCALE GENOMIC DNA]</scope>
    <source>
        <strain evidence="1 2">Huett2</strain>
    </source>
</reference>
<dbReference type="EMBL" id="MWPS01000012">
    <property type="protein sequence ID" value="OPG16881.1"/>
    <property type="molecule type" value="Genomic_DNA"/>
</dbReference>
<dbReference type="Proteomes" id="UP000190229">
    <property type="component" value="Unassembled WGS sequence"/>
</dbReference>
<dbReference type="InterPro" id="IPR015943">
    <property type="entry name" value="WD40/YVTN_repeat-like_dom_sf"/>
</dbReference>
<dbReference type="SUPFAM" id="SSF110296">
    <property type="entry name" value="Oligoxyloglucan reducing end-specific cellobiohydrolase"/>
    <property type="match status" value="1"/>
</dbReference>
<name>A0A1V4EVE8_9BACL</name>
<dbReference type="PANTHER" id="PTHR47199">
    <property type="entry name" value="PHOTOSYSTEM II STABILITY/ASSEMBLY FACTOR HCF136, CHLOROPLASTIC"/>
    <property type="match status" value="1"/>
</dbReference>
<dbReference type="AlphaFoldDB" id="A0A1V4EVE8"/>